<evidence type="ECO:0000313" key="1">
    <source>
        <dbReference type="EMBL" id="KLU23390.1"/>
    </source>
</evidence>
<proteinExistence type="predicted"/>
<comment type="caution">
    <text evidence="1">The sequence shown here is derived from an EMBL/GenBank/DDBJ whole genome shotgun (WGS) entry which is preliminary data.</text>
</comment>
<name>A0A0J1CRX9_9BURK</name>
<dbReference type="Proteomes" id="UP000035963">
    <property type="component" value="Unassembled WGS sequence"/>
</dbReference>
<sequence length="115" mass="11390">MDMDIPTPMQRVTRHRTTTDIRLSTVAGSTLVEAGAAITTMITAVTGMVGTTGTAAAITVVAGTAAVAVAAGSGRVAADTLAVAGTAVATAKKNAPSSFAARLLISVRSTCRIVC</sequence>
<protein>
    <submittedName>
        <fullName evidence="1">Uncharacterized protein</fullName>
    </submittedName>
</protein>
<keyword evidence="2" id="KW-1185">Reference proteome</keyword>
<reference evidence="1 2" key="1">
    <citation type="journal article" date="2015" name="Genome Announc.">
        <title>Draft Genome Sequence of Burkholderia sp. Strain PML1(12), an Ectomycorrhizosphere-Inhabiting Bacterium with Effective Mineral-Weathering Ability.</title>
        <authorList>
            <person name="Uroz S."/>
            <person name="Oger P."/>
        </authorList>
    </citation>
    <scope>NUCLEOTIDE SEQUENCE [LARGE SCALE GENOMIC DNA]</scope>
    <source>
        <strain evidence="2">PML1(12)</strain>
    </source>
</reference>
<organism evidence="1 2">
    <name type="scientific">Caballeronia mineralivorans PML1(12)</name>
    <dbReference type="NCBI Taxonomy" id="908627"/>
    <lineage>
        <taxon>Bacteria</taxon>
        <taxon>Pseudomonadati</taxon>
        <taxon>Pseudomonadota</taxon>
        <taxon>Betaproteobacteria</taxon>
        <taxon>Burkholderiales</taxon>
        <taxon>Burkholderiaceae</taxon>
        <taxon>Caballeronia</taxon>
    </lineage>
</organism>
<dbReference type="EMBL" id="AEJF01000152">
    <property type="protein sequence ID" value="KLU23390.1"/>
    <property type="molecule type" value="Genomic_DNA"/>
</dbReference>
<accession>A0A0J1CRX9</accession>
<evidence type="ECO:0000313" key="2">
    <source>
        <dbReference type="Proteomes" id="UP000035963"/>
    </source>
</evidence>
<dbReference type="AlphaFoldDB" id="A0A0J1CRX9"/>
<gene>
    <name evidence="1" type="ORF">EOS_25890</name>
</gene>